<dbReference type="RefSeq" id="XP_007774577.1">
    <property type="nucleotide sequence ID" value="XM_007776387.1"/>
</dbReference>
<sequence length="195" mass="21708">MDTARSEGARHPVSLHVYRHGGLLSDDKIIKDSQKTAVLYFVKGTRTQSSFALTIHAGAPNDLGPPTCHVASTFNNTNYGLHISTSLNVTLFGAGTATRPGSARERWRTTLSSPSAFDATFWFRGPDDNEYRWRPSSLFWRNDLQCLDSRDSVVATYRVTTFAMRKDGELRVYPSGRFMLELLLATSLAMRTPSA</sequence>
<name>A0A5M3M745_CONPW</name>
<organism evidence="1 2">
    <name type="scientific">Coniophora puteana (strain RWD-64-598)</name>
    <name type="common">Brown rot fungus</name>
    <dbReference type="NCBI Taxonomy" id="741705"/>
    <lineage>
        <taxon>Eukaryota</taxon>
        <taxon>Fungi</taxon>
        <taxon>Dikarya</taxon>
        <taxon>Basidiomycota</taxon>
        <taxon>Agaricomycotina</taxon>
        <taxon>Agaricomycetes</taxon>
        <taxon>Agaricomycetidae</taxon>
        <taxon>Boletales</taxon>
        <taxon>Coniophorineae</taxon>
        <taxon>Coniophoraceae</taxon>
        <taxon>Coniophora</taxon>
    </lineage>
</organism>
<gene>
    <name evidence="1" type="ORF">CONPUDRAFT_159284</name>
</gene>
<accession>A0A5M3M745</accession>
<evidence type="ECO:0000313" key="2">
    <source>
        <dbReference type="Proteomes" id="UP000053558"/>
    </source>
</evidence>
<proteinExistence type="predicted"/>
<dbReference type="EMBL" id="JH711589">
    <property type="protein sequence ID" value="EIW75152.1"/>
    <property type="molecule type" value="Genomic_DNA"/>
</dbReference>
<evidence type="ECO:0000313" key="1">
    <source>
        <dbReference type="EMBL" id="EIW75152.1"/>
    </source>
</evidence>
<dbReference type="OrthoDB" id="2612513at2759"/>
<dbReference type="GeneID" id="19204066"/>
<keyword evidence="2" id="KW-1185">Reference proteome</keyword>
<comment type="caution">
    <text evidence="1">The sequence shown here is derived from an EMBL/GenBank/DDBJ whole genome shotgun (WGS) entry which is preliminary data.</text>
</comment>
<dbReference type="AlphaFoldDB" id="A0A5M3M745"/>
<dbReference type="Proteomes" id="UP000053558">
    <property type="component" value="Unassembled WGS sequence"/>
</dbReference>
<reference evidence="2" key="1">
    <citation type="journal article" date="2012" name="Science">
        <title>The Paleozoic origin of enzymatic lignin decomposition reconstructed from 31 fungal genomes.</title>
        <authorList>
            <person name="Floudas D."/>
            <person name="Binder M."/>
            <person name="Riley R."/>
            <person name="Barry K."/>
            <person name="Blanchette R.A."/>
            <person name="Henrissat B."/>
            <person name="Martinez A.T."/>
            <person name="Otillar R."/>
            <person name="Spatafora J.W."/>
            <person name="Yadav J.S."/>
            <person name="Aerts A."/>
            <person name="Benoit I."/>
            <person name="Boyd A."/>
            <person name="Carlson A."/>
            <person name="Copeland A."/>
            <person name="Coutinho P.M."/>
            <person name="de Vries R.P."/>
            <person name="Ferreira P."/>
            <person name="Findley K."/>
            <person name="Foster B."/>
            <person name="Gaskell J."/>
            <person name="Glotzer D."/>
            <person name="Gorecki P."/>
            <person name="Heitman J."/>
            <person name="Hesse C."/>
            <person name="Hori C."/>
            <person name="Igarashi K."/>
            <person name="Jurgens J.A."/>
            <person name="Kallen N."/>
            <person name="Kersten P."/>
            <person name="Kohler A."/>
            <person name="Kuees U."/>
            <person name="Kumar T.K.A."/>
            <person name="Kuo A."/>
            <person name="LaButti K."/>
            <person name="Larrondo L.F."/>
            <person name="Lindquist E."/>
            <person name="Ling A."/>
            <person name="Lombard V."/>
            <person name="Lucas S."/>
            <person name="Lundell T."/>
            <person name="Martin R."/>
            <person name="McLaughlin D.J."/>
            <person name="Morgenstern I."/>
            <person name="Morin E."/>
            <person name="Murat C."/>
            <person name="Nagy L.G."/>
            <person name="Nolan M."/>
            <person name="Ohm R.A."/>
            <person name="Patyshakuliyeva A."/>
            <person name="Rokas A."/>
            <person name="Ruiz-Duenas F.J."/>
            <person name="Sabat G."/>
            <person name="Salamov A."/>
            <person name="Samejima M."/>
            <person name="Schmutz J."/>
            <person name="Slot J.C."/>
            <person name="St John F."/>
            <person name="Stenlid J."/>
            <person name="Sun H."/>
            <person name="Sun S."/>
            <person name="Syed K."/>
            <person name="Tsang A."/>
            <person name="Wiebenga A."/>
            <person name="Young D."/>
            <person name="Pisabarro A."/>
            <person name="Eastwood D.C."/>
            <person name="Martin F."/>
            <person name="Cullen D."/>
            <person name="Grigoriev I.V."/>
            <person name="Hibbett D.S."/>
        </authorList>
    </citation>
    <scope>NUCLEOTIDE SEQUENCE [LARGE SCALE GENOMIC DNA]</scope>
    <source>
        <strain evidence="2">RWD-64-598 SS2</strain>
    </source>
</reference>
<dbReference type="KEGG" id="cput:CONPUDRAFT_159284"/>
<protein>
    <submittedName>
        <fullName evidence="1">Uncharacterized protein</fullName>
    </submittedName>
</protein>